<dbReference type="Pfam" id="PF04434">
    <property type="entry name" value="SWIM"/>
    <property type="match status" value="1"/>
</dbReference>
<dbReference type="SMART" id="SM00479">
    <property type="entry name" value="EXOIII"/>
    <property type="match status" value="1"/>
</dbReference>
<dbReference type="FunFam" id="3.30.420.10:FF:000045">
    <property type="entry name" value="3'-5' exonuclease DinG"/>
    <property type="match status" value="1"/>
</dbReference>
<dbReference type="Proteomes" id="UP000192738">
    <property type="component" value="Unassembled WGS sequence"/>
</dbReference>
<dbReference type="RefSeq" id="WP_176215452.1">
    <property type="nucleotide sequence ID" value="NZ_CP155572.1"/>
</dbReference>
<evidence type="ECO:0000256" key="3">
    <source>
        <dbReference type="ARBA" id="ARBA00022833"/>
    </source>
</evidence>
<gene>
    <name evidence="7" type="ORF">SAMN04488500_106135</name>
</gene>
<keyword evidence="2 5" id="KW-0863">Zinc-finger</keyword>
<dbReference type="AlphaFoldDB" id="A0A1W2AV08"/>
<keyword evidence="4" id="KW-0378">Hydrolase</keyword>
<keyword evidence="3" id="KW-0862">Zinc</keyword>
<dbReference type="InterPro" id="IPR036397">
    <property type="entry name" value="RNaseH_sf"/>
</dbReference>
<dbReference type="SUPFAM" id="SSF53098">
    <property type="entry name" value="Ribonuclease H-like"/>
    <property type="match status" value="1"/>
</dbReference>
<evidence type="ECO:0000313" key="7">
    <source>
        <dbReference type="EMBL" id="SMC64370.1"/>
    </source>
</evidence>
<dbReference type="Gene3D" id="3.30.420.10">
    <property type="entry name" value="Ribonuclease H-like superfamily/Ribonuclease H"/>
    <property type="match status" value="1"/>
</dbReference>
<dbReference type="PANTHER" id="PTHR30231">
    <property type="entry name" value="DNA POLYMERASE III SUBUNIT EPSILON"/>
    <property type="match status" value="1"/>
</dbReference>
<keyword evidence="8" id="KW-1185">Reference proteome</keyword>
<dbReference type="Pfam" id="PF00929">
    <property type="entry name" value="RNase_T"/>
    <property type="match status" value="1"/>
</dbReference>
<dbReference type="GO" id="GO:0008270">
    <property type="term" value="F:zinc ion binding"/>
    <property type="evidence" value="ECO:0007669"/>
    <property type="project" value="UniProtKB-KW"/>
</dbReference>
<dbReference type="InterPro" id="IPR013520">
    <property type="entry name" value="Ribonucl_H"/>
</dbReference>
<dbReference type="GO" id="GO:0003676">
    <property type="term" value="F:nucleic acid binding"/>
    <property type="evidence" value="ECO:0007669"/>
    <property type="project" value="InterPro"/>
</dbReference>
<dbReference type="PROSITE" id="PS50966">
    <property type="entry name" value="ZF_SWIM"/>
    <property type="match status" value="1"/>
</dbReference>
<keyword evidence="4" id="KW-0269">Exonuclease</keyword>
<dbReference type="EMBL" id="FWXI01000006">
    <property type="protein sequence ID" value="SMC64370.1"/>
    <property type="molecule type" value="Genomic_DNA"/>
</dbReference>
<dbReference type="PANTHER" id="PTHR30231:SF42">
    <property type="entry name" value="EXONUCLEASE"/>
    <property type="match status" value="1"/>
</dbReference>
<dbReference type="GO" id="GO:0005829">
    <property type="term" value="C:cytosol"/>
    <property type="evidence" value="ECO:0007669"/>
    <property type="project" value="TreeGrafter"/>
</dbReference>
<protein>
    <submittedName>
        <fullName evidence="7">SWIM zinc finger</fullName>
    </submittedName>
</protein>
<dbReference type="GO" id="GO:0008408">
    <property type="term" value="F:3'-5' exonuclease activity"/>
    <property type="evidence" value="ECO:0007669"/>
    <property type="project" value="TreeGrafter"/>
</dbReference>
<sequence>MNFVAIDFETANRDPASACSLGLIVVKDGVITEQKQWLIQPPNLSFDYRHIKIHGITPELVKDAPTFDLIWEDIKSCIDNQVIVAHNAPFDVNVLHNAAAAYSLKLPSFKSLCTVELSRRAWPELKNHQLSTVAGSLGLDLDHHNSKSDALVCANIVMSACGYLNIKQICDCFNYLDMQSDVETFKYDRDFWDEQGFEIHTTEDQVKRQKSASKVSLESINTESKIAVINGYNVTLESCTCRDFSIRRLPCKHMYKLAQDLKVFDMSKLQQKSAENIESTACTIKININMDDIIYNVINDHTDKLLSGKIQKDEFIAGILRLVSGMKT</sequence>
<feature type="domain" description="SWIM-type" evidence="6">
    <location>
        <begin position="224"/>
        <end position="262"/>
    </location>
</feature>
<dbReference type="InterPro" id="IPR007527">
    <property type="entry name" value="Znf_SWIM"/>
</dbReference>
<dbReference type="CDD" id="cd06130">
    <property type="entry name" value="DNA_pol_III_epsilon_like"/>
    <property type="match status" value="1"/>
</dbReference>
<reference evidence="7 8" key="1">
    <citation type="submission" date="2017-04" db="EMBL/GenBank/DDBJ databases">
        <authorList>
            <person name="Afonso C.L."/>
            <person name="Miller P.J."/>
            <person name="Scott M.A."/>
            <person name="Spackman E."/>
            <person name="Goraichik I."/>
            <person name="Dimitrov K.M."/>
            <person name="Suarez D.L."/>
            <person name="Swayne D.E."/>
        </authorList>
    </citation>
    <scope>NUCLEOTIDE SEQUENCE [LARGE SCALE GENOMIC DNA]</scope>
    <source>
        <strain evidence="7 8">DSM 5090</strain>
    </source>
</reference>
<organism evidence="7 8">
    <name type="scientific">Sporomusa malonica</name>
    <dbReference type="NCBI Taxonomy" id="112901"/>
    <lineage>
        <taxon>Bacteria</taxon>
        <taxon>Bacillati</taxon>
        <taxon>Bacillota</taxon>
        <taxon>Negativicutes</taxon>
        <taxon>Selenomonadales</taxon>
        <taxon>Sporomusaceae</taxon>
        <taxon>Sporomusa</taxon>
    </lineage>
</organism>
<accession>A0A1W2AV08</accession>
<keyword evidence="4" id="KW-0540">Nuclease</keyword>
<evidence type="ECO:0000256" key="4">
    <source>
        <dbReference type="ARBA" id="ARBA00022839"/>
    </source>
</evidence>
<proteinExistence type="predicted"/>
<dbReference type="InterPro" id="IPR006564">
    <property type="entry name" value="Znf_PMZ"/>
</dbReference>
<name>A0A1W2AV08_9FIRM</name>
<evidence type="ECO:0000313" key="8">
    <source>
        <dbReference type="Proteomes" id="UP000192738"/>
    </source>
</evidence>
<evidence type="ECO:0000256" key="1">
    <source>
        <dbReference type="ARBA" id="ARBA00022723"/>
    </source>
</evidence>
<dbReference type="SMART" id="SM00575">
    <property type="entry name" value="ZnF_PMZ"/>
    <property type="match status" value="1"/>
</dbReference>
<keyword evidence="1" id="KW-0479">Metal-binding</keyword>
<evidence type="ECO:0000256" key="2">
    <source>
        <dbReference type="ARBA" id="ARBA00022771"/>
    </source>
</evidence>
<evidence type="ECO:0000256" key="5">
    <source>
        <dbReference type="PROSITE-ProRule" id="PRU00325"/>
    </source>
</evidence>
<dbReference type="STRING" id="112901.SAMN04488500_106135"/>
<evidence type="ECO:0000259" key="6">
    <source>
        <dbReference type="PROSITE" id="PS50966"/>
    </source>
</evidence>
<dbReference type="InterPro" id="IPR012337">
    <property type="entry name" value="RNaseH-like_sf"/>
</dbReference>